<dbReference type="OrthoDB" id="254153at2"/>
<reference evidence="1 2" key="1">
    <citation type="submission" date="2016-05" db="EMBL/GenBank/DDBJ databases">
        <title>Genomic and physiological characterization of Planctopirus sp. isolated from fresh water lake.</title>
        <authorList>
            <person name="Subhash Y."/>
            <person name="Ramana C."/>
        </authorList>
    </citation>
    <scope>NUCLEOTIDE SEQUENCE [LARGE SCALE GENOMIC DNA]</scope>
    <source>
        <strain evidence="1 2">JC280</strain>
    </source>
</reference>
<dbReference type="Proteomes" id="UP000094828">
    <property type="component" value="Unassembled WGS sequence"/>
</dbReference>
<dbReference type="AlphaFoldDB" id="A0A1C3E548"/>
<dbReference type="STRING" id="1841610.A6X21_11580"/>
<organism evidence="1 2">
    <name type="scientific">Planctopirus hydrillae</name>
    <dbReference type="NCBI Taxonomy" id="1841610"/>
    <lineage>
        <taxon>Bacteria</taxon>
        <taxon>Pseudomonadati</taxon>
        <taxon>Planctomycetota</taxon>
        <taxon>Planctomycetia</taxon>
        <taxon>Planctomycetales</taxon>
        <taxon>Planctomycetaceae</taxon>
        <taxon>Planctopirus</taxon>
    </lineage>
</organism>
<protein>
    <submittedName>
        <fullName evidence="1">Uncharacterized protein</fullName>
    </submittedName>
</protein>
<accession>A0A1C3E548</accession>
<sequence length="235" mass="27051">MKPHRLVFQLTSLLDLLLIVMFAQYLEMRVQEEELRSTMAAERQSLEQELWRRSTEATLTRQEMDRLMSLIERVFQKDPQELLKLLGRPQTEPPSVTDAAGAGGDLERLRTRLVRHFQTHDEMRKRIDLWQLHLAADGIVQVDTGRGLPNVEFRVTTAEQVAQDLFALSKTVDQPKSLVVMLLTWGDARFGDRQVMEQGLELAAERMQKDAGTRSRIERATLGYRSDIDSLPRVP</sequence>
<gene>
    <name evidence="1" type="ORF">A6X21_11580</name>
</gene>
<evidence type="ECO:0000313" key="1">
    <source>
        <dbReference type="EMBL" id="ODA28375.1"/>
    </source>
</evidence>
<proteinExistence type="predicted"/>
<name>A0A1C3E548_9PLAN</name>
<dbReference type="RefSeq" id="WP_068851340.1">
    <property type="nucleotide sequence ID" value="NZ_LYDR01000152.1"/>
</dbReference>
<dbReference type="EMBL" id="LYDR01000152">
    <property type="protein sequence ID" value="ODA28375.1"/>
    <property type="molecule type" value="Genomic_DNA"/>
</dbReference>
<keyword evidence="2" id="KW-1185">Reference proteome</keyword>
<comment type="caution">
    <text evidence="1">The sequence shown here is derived from an EMBL/GenBank/DDBJ whole genome shotgun (WGS) entry which is preliminary data.</text>
</comment>
<evidence type="ECO:0000313" key="2">
    <source>
        <dbReference type="Proteomes" id="UP000094828"/>
    </source>
</evidence>